<sequence length="321" mass="32329">MSDPVAIGIDIGGTKLVAATVAADGRVLDRQRRETPAHDSALLLDTLRTSIRQLSGDRTDLPVGIGIAGLVSPDGVIRYGPNIGVRDVAIAEELGEVTSGPVAVVNDASAATLGEQRAGAARGHRDVVMFTLGTGVGGGVVVDGKLLLGAHGFATEIGHVIVEEGGRRCPCGNRGCIEAYASGSSIGRIAAERLVASDGDSPLRVIEAPTGRDVSQAALGGDALAVQVLVEAGTWLGVAAASLVNLLDPEVVLLGGGAALATSRWIVPAASEALEARMIGREWRTPPPIELAALGDDAGMVGAAQLAADRAGEVTGPSSLA</sequence>
<comment type="similarity">
    <text evidence="1">Belongs to the ROK (NagC/XylR) family.</text>
</comment>
<dbReference type="SUPFAM" id="SSF53067">
    <property type="entry name" value="Actin-like ATPase domain"/>
    <property type="match status" value="1"/>
</dbReference>
<protein>
    <submittedName>
        <fullName evidence="2">Glucokinase</fullName>
    </submittedName>
</protein>
<dbReference type="InterPro" id="IPR043129">
    <property type="entry name" value="ATPase_NBD"/>
</dbReference>
<gene>
    <name evidence="2" type="ORF">GCM10011354_23260</name>
</gene>
<name>A0A8J3ESF3_9ACTN</name>
<evidence type="ECO:0000313" key="2">
    <source>
        <dbReference type="EMBL" id="GGI07273.1"/>
    </source>
</evidence>
<dbReference type="Pfam" id="PF00480">
    <property type="entry name" value="ROK"/>
    <property type="match status" value="1"/>
</dbReference>
<proteinExistence type="inferred from homology"/>
<comment type="caution">
    <text evidence="2">The sequence shown here is derived from an EMBL/GenBank/DDBJ whole genome shotgun (WGS) entry which is preliminary data.</text>
</comment>
<dbReference type="PROSITE" id="PS01125">
    <property type="entry name" value="ROK"/>
    <property type="match status" value="1"/>
</dbReference>
<keyword evidence="3" id="KW-1185">Reference proteome</keyword>
<dbReference type="EMBL" id="BMHA01000008">
    <property type="protein sequence ID" value="GGI07273.1"/>
    <property type="molecule type" value="Genomic_DNA"/>
</dbReference>
<evidence type="ECO:0000313" key="3">
    <source>
        <dbReference type="Proteomes" id="UP000650511"/>
    </source>
</evidence>
<dbReference type="AlphaFoldDB" id="A0A8J3ESF3"/>
<dbReference type="PANTHER" id="PTHR18964:SF149">
    <property type="entry name" value="BIFUNCTIONAL UDP-N-ACETYLGLUCOSAMINE 2-EPIMERASE_N-ACETYLMANNOSAMINE KINASE"/>
    <property type="match status" value="1"/>
</dbReference>
<dbReference type="InterPro" id="IPR000600">
    <property type="entry name" value="ROK"/>
</dbReference>
<reference evidence="2" key="1">
    <citation type="journal article" date="2014" name="Int. J. Syst. Evol. Microbiol.">
        <title>Complete genome sequence of Corynebacterium casei LMG S-19264T (=DSM 44701T), isolated from a smear-ripened cheese.</title>
        <authorList>
            <consortium name="US DOE Joint Genome Institute (JGI-PGF)"/>
            <person name="Walter F."/>
            <person name="Albersmeier A."/>
            <person name="Kalinowski J."/>
            <person name="Ruckert C."/>
        </authorList>
    </citation>
    <scope>NUCLEOTIDE SEQUENCE</scope>
    <source>
        <strain evidence="2">CGMCC 1.14988</strain>
    </source>
</reference>
<dbReference type="InterPro" id="IPR049874">
    <property type="entry name" value="ROK_cs"/>
</dbReference>
<dbReference type="Gene3D" id="3.30.420.40">
    <property type="match status" value="2"/>
</dbReference>
<accession>A0A8J3ESF3</accession>
<evidence type="ECO:0000256" key="1">
    <source>
        <dbReference type="ARBA" id="ARBA00006479"/>
    </source>
</evidence>
<dbReference type="RefSeq" id="WP_130649952.1">
    <property type="nucleotide sequence ID" value="NZ_BMHA01000008.1"/>
</dbReference>
<dbReference type="Proteomes" id="UP000650511">
    <property type="component" value="Unassembled WGS sequence"/>
</dbReference>
<organism evidence="2 3">
    <name type="scientific">Egicoccus halophilus</name>
    <dbReference type="NCBI Taxonomy" id="1670830"/>
    <lineage>
        <taxon>Bacteria</taxon>
        <taxon>Bacillati</taxon>
        <taxon>Actinomycetota</taxon>
        <taxon>Nitriliruptoria</taxon>
        <taxon>Egicoccales</taxon>
        <taxon>Egicoccaceae</taxon>
        <taxon>Egicoccus</taxon>
    </lineage>
</organism>
<dbReference type="PANTHER" id="PTHR18964">
    <property type="entry name" value="ROK (REPRESSOR, ORF, KINASE) FAMILY"/>
    <property type="match status" value="1"/>
</dbReference>
<dbReference type="OrthoDB" id="9810372at2"/>
<reference evidence="2" key="2">
    <citation type="submission" date="2020-09" db="EMBL/GenBank/DDBJ databases">
        <authorList>
            <person name="Sun Q."/>
            <person name="Zhou Y."/>
        </authorList>
    </citation>
    <scope>NUCLEOTIDE SEQUENCE</scope>
    <source>
        <strain evidence="2">CGMCC 1.14988</strain>
    </source>
</reference>